<accession>A0A1B7MM78</accession>
<gene>
    <name evidence="1" type="ORF">K503DRAFT_497104</name>
</gene>
<evidence type="ECO:0000313" key="2">
    <source>
        <dbReference type="Proteomes" id="UP000092154"/>
    </source>
</evidence>
<dbReference type="EMBL" id="KV448720">
    <property type="protein sequence ID" value="OAX33706.1"/>
    <property type="molecule type" value="Genomic_DNA"/>
</dbReference>
<dbReference type="AlphaFoldDB" id="A0A1B7MM78"/>
<evidence type="ECO:0000313" key="1">
    <source>
        <dbReference type="EMBL" id="OAX33706.1"/>
    </source>
</evidence>
<organism evidence="1 2">
    <name type="scientific">Rhizopogon vinicolor AM-OR11-026</name>
    <dbReference type="NCBI Taxonomy" id="1314800"/>
    <lineage>
        <taxon>Eukaryota</taxon>
        <taxon>Fungi</taxon>
        <taxon>Dikarya</taxon>
        <taxon>Basidiomycota</taxon>
        <taxon>Agaricomycotina</taxon>
        <taxon>Agaricomycetes</taxon>
        <taxon>Agaricomycetidae</taxon>
        <taxon>Boletales</taxon>
        <taxon>Suillineae</taxon>
        <taxon>Rhizopogonaceae</taxon>
        <taxon>Rhizopogon</taxon>
    </lineage>
</organism>
<protein>
    <submittedName>
        <fullName evidence="1">Uncharacterized protein</fullName>
    </submittedName>
</protein>
<dbReference type="Proteomes" id="UP000092154">
    <property type="component" value="Unassembled WGS sequence"/>
</dbReference>
<dbReference type="OrthoDB" id="6288785at2759"/>
<dbReference type="STRING" id="1314800.A0A1B7MM78"/>
<name>A0A1B7MM78_9AGAM</name>
<sequence>MDGTEIRLFGILRLTKRTTNVQVAAFPIDKERVTFGCDPACSIVVPSYCSSPLSRHQCHTRKIVFQKRKAFLIILGEHMRLVFMDVRFPRIALDLHTDPFVLCRTRCRLHYESLYFVFCKCCIISLSLYIKHGTSATR</sequence>
<reference evidence="1 2" key="1">
    <citation type="submission" date="2016-06" db="EMBL/GenBank/DDBJ databases">
        <title>Comparative genomics of the ectomycorrhizal sister species Rhizopogon vinicolor and Rhizopogon vesiculosus (Basidiomycota: Boletales) reveals a divergence of the mating type B locus.</title>
        <authorList>
            <consortium name="DOE Joint Genome Institute"/>
            <person name="Mujic A.B."/>
            <person name="Kuo A."/>
            <person name="Tritt A."/>
            <person name="Lipzen A."/>
            <person name="Chen C."/>
            <person name="Johnson J."/>
            <person name="Sharma A."/>
            <person name="Barry K."/>
            <person name="Grigoriev I.V."/>
            <person name="Spatafora J.W."/>
        </authorList>
    </citation>
    <scope>NUCLEOTIDE SEQUENCE [LARGE SCALE GENOMIC DNA]</scope>
    <source>
        <strain evidence="1 2">AM-OR11-026</strain>
    </source>
</reference>
<dbReference type="InParanoid" id="A0A1B7MM78"/>
<keyword evidence="2" id="KW-1185">Reference proteome</keyword>
<proteinExistence type="predicted"/>